<organism evidence="7 8">
    <name type="scientific">Engystomops pustulosus</name>
    <name type="common">Tungara frog</name>
    <name type="synonym">Physalaemus pustulosus</name>
    <dbReference type="NCBI Taxonomy" id="76066"/>
    <lineage>
        <taxon>Eukaryota</taxon>
        <taxon>Metazoa</taxon>
        <taxon>Chordata</taxon>
        <taxon>Craniata</taxon>
        <taxon>Vertebrata</taxon>
        <taxon>Euteleostomi</taxon>
        <taxon>Amphibia</taxon>
        <taxon>Batrachia</taxon>
        <taxon>Anura</taxon>
        <taxon>Neobatrachia</taxon>
        <taxon>Hyloidea</taxon>
        <taxon>Leptodactylidae</taxon>
        <taxon>Leiuperinae</taxon>
        <taxon>Engystomops</taxon>
    </lineage>
</organism>
<sequence length="291" mass="31973">MASAVEAQKPLIAVCQMTSTSDKEQNFSTCSHLVREAAARHACMVFLPEAFDYIGSSTEETLRLAETLQGDLIQRYSSLARDCSVWLSLGGFHEKGSKWDKDPRISNSHVILDAAGDIVSVYRKTHLFDVDLQSGVTLRESAFTVPGAEIVPPVSTPGGKVGLAVCYDLRFPEISSMLSREGAEILTYPSAFTVPTGLAHWEVLLRARAIENQCYVVAAAQTGAHNTRRTSYGHAMIVDPWGAVIAQCTEGTGVCYAEVNLPYLQRVRREMPVQGHRRPDLYNRVTRKTPG</sequence>
<evidence type="ECO:0000313" key="8">
    <source>
        <dbReference type="Proteomes" id="UP000824782"/>
    </source>
</evidence>
<evidence type="ECO:0000256" key="4">
    <source>
        <dbReference type="ARBA" id="ARBA00074513"/>
    </source>
</evidence>
<accession>A0AAV6ZUG2</accession>
<dbReference type="PANTHER" id="PTHR23088">
    <property type="entry name" value="NITRILASE-RELATED"/>
    <property type="match status" value="1"/>
</dbReference>
<dbReference type="InterPro" id="IPR045254">
    <property type="entry name" value="Nit1/2_C-N_Hydrolase"/>
</dbReference>
<dbReference type="PROSITE" id="PS50263">
    <property type="entry name" value="CN_HYDROLASE"/>
    <property type="match status" value="1"/>
</dbReference>
<dbReference type="InterPro" id="IPR001110">
    <property type="entry name" value="UPF0012_CS"/>
</dbReference>
<dbReference type="FunFam" id="3.60.110.10:FF:000005">
    <property type="entry name" value="nitrilase homolog 1 isoform X1"/>
    <property type="match status" value="1"/>
</dbReference>
<evidence type="ECO:0000259" key="6">
    <source>
        <dbReference type="PROSITE" id="PS50263"/>
    </source>
</evidence>
<dbReference type="EC" id="3.5.1.128" evidence="3"/>
<dbReference type="InterPro" id="IPR036526">
    <property type="entry name" value="C-N_Hydrolase_sf"/>
</dbReference>
<dbReference type="AlphaFoldDB" id="A0AAV6ZUG2"/>
<dbReference type="Gene3D" id="3.60.110.10">
    <property type="entry name" value="Carbon-nitrogen hydrolase"/>
    <property type="match status" value="1"/>
</dbReference>
<dbReference type="EMBL" id="WNYA01000010">
    <property type="protein sequence ID" value="KAG8552954.1"/>
    <property type="molecule type" value="Genomic_DNA"/>
</dbReference>
<evidence type="ECO:0000313" key="7">
    <source>
        <dbReference type="EMBL" id="KAG8552954.1"/>
    </source>
</evidence>
<comment type="caution">
    <text evidence="7">The sequence shown here is derived from an EMBL/GenBank/DDBJ whole genome shotgun (WGS) entry which is preliminary data.</text>
</comment>
<dbReference type="SUPFAM" id="SSF56317">
    <property type="entry name" value="Carbon-nitrogen hydrolase"/>
    <property type="match status" value="1"/>
</dbReference>
<evidence type="ECO:0000256" key="3">
    <source>
        <dbReference type="ARBA" id="ARBA00066912"/>
    </source>
</evidence>
<dbReference type="InterPro" id="IPR003010">
    <property type="entry name" value="C-N_Hydrolase"/>
</dbReference>
<name>A0AAV6ZUG2_ENGPU</name>
<proteinExistence type="inferred from homology"/>
<evidence type="ECO:0000256" key="1">
    <source>
        <dbReference type="ARBA" id="ARBA00010613"/>
    </source>
</evidence>
<dbReference type="GO" id="GO:0110050">
    <property type="term" value="F:deaminated glutathione amidase activity"/>
    <property type="evidence" value="ECO:0007669"/>
    <property type="project" value="UniProtKB-EC"/>
</dbReference>
<gene>
    <name evidence="7" type="ORF">GDO81_003179</name>
</gene>
<dbReference type="Proteomes" id="UP000824782">
    <property type="component" value="Unassembled WGS sequence"/>
</dbReference>
<dbReference type="CDD" id="cd07572">
    <property type="entry name" value="nit"/>
    <property type="match status" value="1"/>
</dbReference>
<keyword evidence="8" id="KW-1185">Reference proteome</keyword>
<evidence type="ECO:0000256" key="5">
    <source>
        <dbReference type="ARBA" id="ARBA00080297"/>
    </source>
</evidence>
<feature type="domain" description="CN hydrolase" evidence="6">
    <location>
        <begin position="10"/>
        <end position="261"/>
    </location>
</feature>
<protein>
    <recommendedName>
        <fullName evidence="4">Deaminated glutathione amidase</fullName>
        <ecNumber evidence="3">3.5.1.128</ecNumber>
    </recommendedName>
    <alternativeName>
        <fullName evidence="5">Nitrilase homolog 1</fullName>
    </alternativeName>
</protein>
<dbReference type="PROSITE" id="PS01227">
    <property type="entry name" value="UPF0012"/>
    <property type="match status" value="1"/>
</dbReference>
<comment type="similarity">
    <text evidence="1">Belongs to the carbon-nitrogen hydrolase superfamily. NIT1/NIT2 family.</text>
</comment>
<dbReference type="Pfam" id="PF00795">
    <property type="entry name" value="CN_hydrolase"/>
    <property type="match status" value="1"/>
</dbReference>
<evidence type="ECO:0000256" key="2">
    <source>
        <dbReference type="ARBA" id="ARBA00022801"/>
    </source>
</evidence>
<keyword evidence="2" id="KW-0378">Hydrolase</keyword>
<reference evidence="7" key="1">
    <citation type="thesis" date="2020" institute="ProQuest LLC" country="789 East Eisenhower Parkway, Ann Arbor, MI, USA">
        <title>Comparative Genomics and Chromosome Evolution.</title>
        <authorList>
            <person name="Mudd A.B."/>
        </authorList>
    </citation>
    <scope>NUCLEOTIDE SEQUENCE</scope>
    <source>
        <strain evidence="7">237g6f4</strain>
        <tissue evidence="7">Blood</tissue>
    </source>
</reference>
<dbReference type="PANTHER" id="PTHR23088:SF27">
    <property type="entry name" value="DEAMINATED GLUTATHIONE AMIDASE"/>
    <property type="match status" value="1"/>
</dbReference>